<sequence length="202" mass="22368">MKLRLLESMRNSMERNITSSTCLTTGSNTLKQQGVTDLSKWNCLWVTVAWGRCRQVKFHNFGESIYEKKVLHKIGGSSWPGQCHGQTQRRRSETLDLKLEGAPGPCSSATHGRRLKIPAASCYIKLIRTDTTLDLSQKAEKGAKGVPFVAYTNCLSDKEAKQQKPFDLKLEGAPGPCSSATHRRRSKIPIASYCNGPSPSKN</sequence>
<evidence type="ECO:0000313" key="3">
    <source>
        <dbReference type="Proteomes" id="UP001314170"/>
    </source>
</evidence>
<comment type="caution">
    <text evidence="2">The sequence shown here is derived from an EMBL/GenBank/DDBJ whole genome shotgun (WGS) entry which is preliminary data.</text>
</comment>
<organism evidence="2 3">
    <name type="scientific">Dovyalis caffra</name>
    <dbReference type="NCBI Taxonomy" id="77055"/>
    <lineage>
        <taxon>Eukaryota</taxon>
        <taxon>Viridiplantae</taxon>
        <taxon>Streptophyta</taxon>
        <taxon>Embryophyta</taxon>
        <taxon>Tracheophyta</taxon>
        <taxon>Spermatophyta</taxon>
        <taxon>Magnoliopsida</taxon>
        <taxon>eudicotyledons</taxon>
        <taxon>Gunneridae</taxon>
        <taxon>Pentapetalae</taxon>
        <taxon>rosids</taxon>
        <taxon>fabids</taxon>
        <taxon>Malpighiales</taxon>
        <taxon>Salicaceae</taxon>
        <taxon>Flacourtieae</taxon>
        <taxon>Dovyalis</taxon>
    </lineage>
</organism>
<dbReference type="PANTHER" id="PTHR34892:SF2">
    <property type="entry name" value="VACUOLAR ATP SYNTHASE CATALYTIC SUBUNIT-RELATED _ V-ATPASE-RELATED _ VACUOLAR PROTON PUMP-LIKE PROTEIN"/>
    <property type="match status" value="1"/>
</dbReference>
<protein>
    <submittedName>
        <fullName evidence="2">Uncharacterized protein</fullName>
    </submittedName>
</protein>
<reference evidence="2 3" key="1">
    <citation type="submission" date="2024-01" db="EMBL/GenBank/DDBJ databases">
        <authorList>
            <person name="Waweru B."/>
        </authorList>
    </citation>
    <scope>NUCLEOTIDE SEQUENCE [LARGE SCALE GENOMIC DNA]</scope>
</reference>
<keyword evidence="3" id="KW-1185">Reference proteome</keyword>
<evidence type="ECO:0000313" key="2">
    <source>
        <dbReference type="EMBL" id="CAK7325587.1"/>
    </source>
</evidence>
<accession>A0AAV1QUY5</accession>
<dbReference type="EMBL" id="CAWUPB010000850">
    <property type="protein sequence ID" value="CAK7325587.1"/>
    <property type="molecule type" value="Genomic_DNA"/>
</dbReference>
<dbReference type="GO" id="GO:0005773">
    <property type="term" value="C:vacuole"/>
    <property type="evidence" value="ECO:0007669"/>
    <property type="project" value="TreeGrafter"/>
</dbReference>
<dbReference type="PANTHER" id="PTHR34892">
    <property type="entry name" value="VACUOLAR ATP SYNTHASE CATALYTIC SUBUNIT-RELATED / V-ATPASE-RELATED / VACUOLAR PROTON PUMP-LIKE PROTEIN"/>
    <property type="match status" value="1"/>
</dbReference>
<gene>
    <name evidence="2" type="ORF">DCAF_LOCUS3267</name>
</gene>
<name>A0AAV1QUY5_9ROSI</name>
<feature type="region of interest" description="Disordered" evidence="1">
    <location>
        <begin position="171"/>
        <end position="202"/>
    </location>
</feature>
<dbReference type="AlphaFoldDB" id="A0AAV1QUY5"/>
<evidence type="ECO:0000256" key="1">
    <source>
        <dbReference type="SAM" id="MobiDB-lite"/>
    </source>
</evidence>
<proteinExistence type="predicted"/>
<dbReference type="Proteomes" id="UP001314170">
    <property type="component" value="Unassembled WGS sequence"/>
</dbReference>